<dbReference type="AlphaFoldDB" id="A0AB74U390"/>
<evidence type="ECO:0000313" key="3">
    <source>
        <dbReference type="EMBL" id="XCJ78667.1"/>
    </source>
</evidence>
<keyword evidence="1" id="KW-0460">Magnesium</keyword>
<dbReference type="PANTHER" id="PTHR43777:SF1">
    <property type="entry name" value="MOLYBDENUM COFACTOR CYTIDYLYLTRANSFERASE"/>
    <property type="match status" value="1"/>
</dbReference>
<dbReference type="PANTHER" id="PTHR43777">
    <property type="entry name" value="MOLYBDENUM COFACTOR CYTIDYLYLTRANSFERASE"/>
    <property type="match status" value="1"/>
</dbReference>
<protein>
    <submittedName>
        <fullName evidence="3">Nucleotidyltransferase family protein</fullName>
    </submittedName>
</protein>
<evidence type="ECO:0000259" key="2">
    <source>
        <dbReference type="Pfam" id="PF12804"/>
    </source>
</evidence>
<organism evidence="3">
    <name type="scientific">Salinicola endophyticus</name>
    <dbReference type="NCBI Taxonomy" id="1949083"/>
    <lineage>
        <taxon>Bacteria</taxon>
        <taxon>Pseudomonadati</taxon>
        <taxon>Pseudomonadota</taxon>
        <taxon>Gammaproteobacteria</taxon>
        <taxon>Oceanospirillales</taxon>
        <taxon>Halomonadaceae</taxon>
        <taxon>Salinicola</taxon>
    </lineage>
</organism>
<dbReference type="Pfam" id="PF12804">
    <property type="entry name" value="NTP_transf_3"/>
    <property type="match status" value="1"/>
</dbReference>
<dbReference type="EMBL" id="CP159578">
    <property type="protein sequence ID" value="XCJ78667.1"/>
    <property type="molecule type" value="Genomic_DNA"/>
</dbReference>
<gene>
    <name evidence="3" type="ORF">ABV408_14655</name>
</gene>
<dbReference type="InterPro" id="IPR029044">
    <property type="entry name" value="Nucleotide-diphossugar_trans"/>
</dbReference>
<proteinExistence type="predicted"/>
<dbReference type="SUPFAM" id="SSF53448">
    <property type="entry name" value="Nucleotide-diphospho-sugar transferases"/>
    <property type="match status" value="1"/>
</dbReference>
<evidence type="ECO:0000256" key="1">
    <source>
        <dbReference type="ARBA" id="ARBA00022842"/>
    </source>
</evidence>
<dbReference type="CDD" id="cd04182">
    <property type="entry name" value="GT_2_like_f"/>
    <property type="match status" value="1"/>
</dbReference>
<dbReference type="GO" id="GO:0016779">
    <property type="term" value="F:nucleotidyltransferase activity"/>
    <property type="evidence" value="ECO:0007669"/>
    <property type="project" value="UniProtKB-ARBA"/>
</dbReference>
<accession>A0AB74U390</accession>
<reference evidence="3" key="1">
    <citation type="submission" date="2024-06" db="EMBL/GenBank/DDBJ databases">
        <title>Complete genome of Salinicola endophyticus HNIBRBA4755.</title>
        <authorList>
            <person name="Shin S.Y."/>
            <person name="Kang H."/>
            <person name="Song J."/>
        </authorList>
    </citation>
    <scope>NUCLEOTIDE SEQUENCE</scope>
    <source>
        <strain evidence="3">HNIBRBA4755</strain>
    </source>
</reference>
<dbReference type="Gene3D" id="3.90.550.10">
    <property type="entry name" value="Spore Coat Polysaccharide Biosynthesis Protein SpsA, Chain A"/>
    <property type="match status" value="1"/>
</dbReference>
<feature type="domain" description="MobA-like NTP transferase" evidence="2">
    <location>
        <begin position="13"/>
        <end position="173"/>
    </location>
</feature>
<dbReference type="RefSeq" id="WP_353979641.1">
    <property type="nucleotide sequence ID" value="NZ_CP159578.1"/>
</dbReference>
<dbReference type="InterPro" id="IPR025877">
    <property type="entry name" value="MobA-like_NTP_Trfase"/>
</dbReference>
<sequence length="198" mass="20980">MHSDTRLTGELVGLIMAAGVGRRFGSDKRRQPLADGRTLLATTLTTAAAVYPRHYVVLRPDETPAALGLAPATPVLSAPTAAHGLGASLGDAFRQLLACAPDASAAAVILGDMPWLSAASCARLNARASAAAIVIPRHAGKRGHPVIFGRRWWPELAQLQAGEGARDVVTRHRHAVVTLDLEDPGIWRDVDRPQDLTD</sequence>
<name>A0AB74U390_9GAMM</name>